<evidence type="ECO:0000256" key="1">
    <source>
        <dbReference type="SAM" id="Phobius"/>
    </source>
</evidence>
<reference evidence="2 3" key="1">
    <citation type="journal article" date="2009" name="Stand. Genomic Sci.">
        <title>Complete genome sequence of Anaerococcus prevotii type strain (PC1).</title>
        <authorList>
            <person name="Labutti K."/>
            <person name="Pukall R."/>
            <person name="Steenblock K."/>
            <person name="Glavina Del Rio T."/>
            <person name="Tice H."/>
            <person name="Copeland A."/>
            <person name="Cheng J.F."/>
            <person name="Lucas S."/>
            <person name="Chen F."/>
            <person name="Nolan M."/>
            <person name="Bruce D."/>
            <person name="Goodwin L."/>
            <person name="Pitluck S."/>
            <person name="Ivanova N."/>
            <person name="Mavromatis K."/>
            <person name="Ovchinnikova G."/>
            <person name="Pati A."/>
            <person name="Chen A."/>
            <person name="Palaniappan K."/>
            <person name="Land M."/>
            <person name="Hauser L."/>
            <person name="Chang Y.J."/>
            <person name="Jeffries C.D."/>
            <person name="Chain P."/>
            <person name="Saunders E."/>
            <person name="Brettin T."/>
            <person name="Detter J.C."/>
            <person name="Han C."/>
            <person name="Goker M."/>
            <person name="Bristow J."/>
            <person name="Eisen J.A."/>
            <person name="Markowitz V."/>
            <person name="Hugenholtz P."/>
            <person name="Kyrpides N.C."/>
            <person name="Klenk H.P."/>
            <person name="Lapidus A."/>
        </authorList>
    </citation>
    <scope>NUCLEOTIDE SEQUENCE [LARGE SCALE GENOMIC DNA]</scope>
    <source>
        <strain evidence="3">ATCC 9321 / DSM 20548 / JCM 6508 / NCTC 11806 / PC1</strain>
    </source>
</reference>
<feature type="transmembrane region" description="Helical" evidence="1">
    <location>
        <begin position="101"/>
        <end position="119"/>
    </location>
</feature>
<keyword evidence="1" id="KW-0472">Membrane</keyword>
<proteinExistence type="predicted"/>
<dbReference type="AlphaFoldDB" id="C7RGB1"/>
<keyword evidence="1" id="KW-0812">Transmembrane</keyword>
<feature type="transmembrane region" description="Helical" evidence="1">
    <location>
        <begin position="12"/>
        <end position="28"/>
    </location>
</feature>
<dbReference type="OrthoDB" id="1911372at2"/>
<evidence type="ECO:0000313" key="2">
    <source>
        <dbReference type="EMBL" id="ACV28522.1"/>
    </source>
</evidence>
<dbReference type="KEGG" id="apr:Apre_0475"/>
<organism evidence="2 3">
    <name type="scientific">Anaerococcus prevotii (strain ATCC 9321 / DSM 20548 / JCM 6508 / NCTC 11806 / PC1)</name>
    <name type="common">Peptostreptococcus prevotii</name>
    <name type="synonym">Peptococcus prevotii</name>
    <dbReference type="NCBI Taxonomy" id="525919"/>
    <lineage>
        <taxon>Bacteria</taxon>
        <taxon>Bacillati</taxon>
        <taxon>Bacillota</taxon>
        <taxon>Tissierellia</taxon>
        <taxon>Tissierellales</taxon>
        <taxon>Peptoniphilaceae</taxon>
        <taxon>Anaerococcus</taxon>
    </lineage>
</organism>
<dbReference type="HOGENOM" id="CLU_1088372_0_0_9"/>
<dbReference type="STRING" id="525919.Apre_0475"/>
<dbReference type="Proteomes" id="UP000002294">
    <property type="component" value="Chromosome"/>
</dbReference>
<dbReference type="EMBL" id="CP001708">
    <property type="protein sequence ID" value="ACV28522.1"/>
    <property type="molecule type" value="Genomic_DNA"/>
</dbReference>
<name>C7RGB1_ANAPD</name>
<feature type="transmembrane region" description="Helical" evidence="1">
    <location>
        <begin position="125"/>
        <end position="142"/>
    </location>
</feature>
<evidence type="ECO:0000313" key="3">
    <source>
        <dbReference type="Proteomes" id="UP000002294"/>
    </source>
</evidence>
<dbReference type="RefSeq" id="WP_015777433.1">
    <property type="nucleotide sequence ID" value="NC_013171.1"/>
</dbReference>
<accession>C7RGB1</accession>
<keyword evidence="3" id="KW-1185">Reference proteome</keyword>
<protein>
    <submittedName>
        <fullName evidence="2">Uncharacterized protein</fullName>
    </submittedName>
</protein>
<gene>
    <name evidence="2" type="ordered locus">Apre_0475</name>
</gene>
<sequence>MTRNKEISWLKITIWLIIFYPVGFYLIFKKLTSKRKIKDNFDKYVVSNTYNYYYRDDGEAKDKKVDSYKIDQDLIKNEPTHQRIIQDKLDKMAKEIKKRKNLGIGLMVFGGLYLLGSLSQFTFSSIFFSFLFISAGFLLISLNKNKADIISLANKYIGIIKDRKTPYIKDIAAASNTSYEIASSELQYLIDVNILEATYIDYDKKIIHTPLIEGSVYSDADKSTDPEIIECKYCGGVNEVKDDKYICQFCGSPLK</sequence>
<keyword evidence="1" id="KW-1133">Transmembrane helix</keyword>